<evidence type="ECO:0000313" key="1">
    <source>
        <dbReference type="EMBL" id="KAI8554040.1"/>
    </source>
</evidence>
<name>A0ACC0NLE1_RHOML</name>
<protein>
    <submittedName>
        <fullName evidence="1">Uncharacterized protein</fullName>
    </submittedName>
</protein>
<reference evidence="1" key="1">
    <citation type="submission" date="2022-02" db="EMBL/GenBank/DDBJ databases">
        <title>Plant Genome Project.</title>
        <authorList>
            <person name="Zhang R.-G."/>
        </authorList>
    </citation>
    <scope>NUCLEOTIDE SEQUENCE</scope>
    <source>
        <strain evidence="1">AT1</strain>
    </source>
</reference>
<keyword evidence="2" id="KW-1185">Reference proteome</keyword>
<sequence length="89" mass="9685">MPEDLVEQVEKLFVKLSTDPTTASELVAKEPAFLSGSEVRIIDDDAPFTQFAIAFNGASSKDPDSIALIVMQHVLGITRWVASLPKRLA</sequence>
<dbReference type="EMBL" id="CM046392">
    <property type="protein sequence ID" value="KAI8554040.1"/>
    <property type="molecule type" value="Genomic_DNA"/>
</dbReference>
<evidence type="ECO:0000313" key="2">
    <source>
        <dbReference type="Proteomes" id="UP001062846"/>
    </source>
</evidence>
<comment type="caution">
    <text evidence="1">The sequence shown here is derived from an EMBL/GenBank/DDBJ whole genome shotgun (WGS) entry which is preliminary data.</text>
</comment>
<gene>
    <name evidence="1" type="ORF">RHMOL_Rhmol05G0066600</name>
</gene>
<proteinExistence type="predicted"/>
<organism evidence="1 2">
    <name type="scientific">Rhododendron molle</name>
    <name type="common">Chinese azalea</name>
    <name type="synonym">Azalea mollis</name>
    <dbReference type="NCBI Taxonomy" id="49168"/>
    <lineage>
        <taxon>Eukaryota</taxon>
        <taxon>Viridiplantae</taxon>
        <taxon>Streptophyta</taxon>
        <taxon>Embryophyta</taxon>
        <taxon>Tracheophyta</taxon>
        <taxon>Spermatophyta</taxon>
        <taxon>Magnoliopsida</taxon>
        <taxon>eudicotyledons</taxon>
        <taxon>Gunneridae</taxon>
        <taxon>Pentapetalae</taxon>
        <taxon>asterids</taxon>
        <taxon>Ericales</taxon>
        <taxon>Ericaceae</taxon>
        <taxon>Ericoideae</taxon>
        <taxon>Rhodoreae</taxon>
        <taxon>Rhododendron</taxon>
    </lineage>
</organism>
<dbReference type="Proteomes" id="UP001062846">
    <property type="component" value="Chromosome 5"/>
</dbReference>
<accession>A0ACC0NLE1</accession>